<dbReference type="RefSeq" id="WP_343951455.1">
    <property type="nucleotide sequence ID" value="NZ_BAAAHQ010000021.1"/>
</dbReference>
<sequence>MEIDTAVGPRKHLEQLRAALSERGWPADIVGVVLRVRNPDDGGLNVDVGSRDGRYHWPQGQVIEAAHVEEVVWAITHVLRGVSG</sequence>
<evidence type="ECO:0000313" key="2">
    <source>
        <dbReference type="Proteomes" id="UP001501578"/>
    </source>
</evidence>
<reference evidence="1 2" key="1">
    <citation type="journal article" date="2019" name="Int. J. Syst. Evol. Microbiol.">
        <title>The Global Catalogue of Microorganisms (GCM) 10K type strain sequencing project: providing services to taxonomists for standard genome sequencing and annotation.</title>
        <authorList>
            <consortium name="The Broad Institute Genomics Platform"/>
            <consortium name="The Broad Institute Genome Sequencing Center for Infectious Disease"/>
            <person name="Wu L."/>
            <person name="Ma J."/>
        </authorList>
    </citation>
    <scope>NUCLEOTIDE SEQUENCE [LARGE SCALE GENOMIC DNA]</scope>
    <source>
        <strain evidence="1 2">JCM 11136</strain>
    </source>
</reference>
<keyword evidence="2" id="KW-1185">Reference proteome</keyword>
<protein>
    <submittedName>
        <fullName evidence="1">Uncharacterized protein</fullName>
    </submittedName>
</protein>
<dbReference type="EMBL" id="BAAAHQ010000021">
    <property type="protein sequence ID" value="GAA0933737.1"/>
    <property type="molecule type" value="Genomic_DNA"/>
</dbReference>
<name>A0ABN1PVC8_9ACTN</name>
<comment type="caution">
    <text evidence="1">The sequence shown here is derived from an EMBL/GenBank/DDBJ whole genome shotgun (WGS) entry which is preliminary data.</text>
</comment>
<proteinExistence type="predicted"/>
<gene>
    <name evidence="1" type="ORF">GCM10009560_40220</name>
</gene>
<accession>A0ABN1PVC8</accession>
<evidence type="ECO:0000313" key="1">
    <source>
        <dbReference type="EMBL" id="GAA0933737.1"/>
    </source>
</evidence>
<organism evidence="1 2">
    <name type="scientific">Nonomuraea longicatena</name>
    <dbReference type="NCBI Taxonomy" id="83682"/>
    <lineage>
        <taxon>Bacteria</taxon>
        <taxon>Bacillati</taxon>
        <taxon>Actinomycetota</taxon>
        <taxon>Actinomycetes</taxon>
        <taxon>Streptosporangiales</taxon>
        <taxon>Streptosporangiaceae</taxon>
        <taxon>Nonomuraea</taxon>
    </lineage>
</organism>
<dbReference type="Proteomes" id="UP001501578">
    <property type="component" value="Unassembled WGS sequence"/>
</dbReference>